<keyword evidence="11 15" id="KW-0408">Iron</keyword>
<keyword evidence="7 15" id="KW-0479">Metal-binding</keyword>
<dbReference type="FunFam" id="1.10.630.10:FF:000182">
    <property type="entry name" value="Cytochrome P450 3A4"/>
    <property type="match status" value="2"/>
</dbReference>
<evidence type="ECO:0000256" key="13">
    <source>
        <dbReference type="ARBA" id="ARBA00023136"/>
    </source>
</evidence>
<comment type="similarity">
    <text evidence="4 16">Belongs to the cytochrome P450 family.</text>
</comment>
<evidence type="ECO:0000256" key="8">
    <source>
        <dbReference type="ARBA" id="ARBA00022824"/>
    </source>
</evidence>
<dbReference type="PANTHER" id="PTHR24302">
    <property type="entry name" value="CYTOCHROME P450 FAMILY 3"/>
    <property type="match status" value="1"/>
</dbReference>
<evidence type="ECO:0000256" key="9">
    <source>
        <dbReference type="ARBA" id="ARBA00022848"/>
    </source>
</evidence>
<organism evidence="17 18">
    <name type="scientific">Heterocephalus glaber</name>
    <name type="common">Naked mole rat</name>
    <dbReference type="NCBI Taxonomy" id="10181"/>
    <lineage>
        <taxon>Eukaryota</taxon>
        <taxon>Metazoa</taxon>
        <taxon>Chordata</taxon>
        <taxon>Craniata</taxon>
        <taxon>Vertebrata</taxon>
        <taxon>Euteleostomi</taxon>
        <taxon>Mammalia</taxon>
        <taxon>Eutheria</taxon>
        <taxon>Euarchontoglires</taxon>
        <taxon>Glires</taxon>
        <taxon>Rodentia</taxon>
        <taxon>Hystricomorpha</taxon>
        <taxon>Bathyergidae</taxon>
        <taxon>Heterocephalus</taxon>
    </lineage>
</organism>
<dbReference type="AlphaFoldDB" id="G5B8B0"/>
<evidence type="ECO:0000256" key="6">
    <source>
        <dbReference type="ARBA" id="ARBA00022617"/>
    </source>
</evidence>
<evidence type="ECO:0000256" key="16">
    <source>
        <dbReference type="RuleBase" id="RU000461"/>
    </source>
</evidence>
<dbReference type="STRING" id="10181.G5B8B0"/>
<dbReference type="Gene3D" id="1.10.630.10">
    <property type="entry name" value="Cytochrome P450"/>
    <property type="match status" value="1"/>
</dbReference>
<dbReference type="SUPFAM" id="SSF48264">
    <property type="entry name" value="Cytochrome P450"/>
    <property type="match status" value="1"/>
</dbReference>
<accession>G5B8B0</accession>
<proteinExistence type="inferred from homology"/>
<dbReference type="InterPro" id="IPR002401">
    <property type="entry name" value="Cyt_P450_E_grp-I"/>
</dbReference>
<dbReference type="Proteomes" id="UP000006813">
    <property type="component" value="Unassembled WGS sequence"/>
</dbReference>
<dbReference type="PANTHER" id="PTHR24302:SF38">
    <property type="entry name" value="CYTOCHROME P450 3A5"/>
    <property type="match status" value="1"/>
</dbReference>
<dbReference type="GO" id="GO:0016712">
    <property type="term" value="F:oxidoreductase activity, acting on paired donors, with incorporation or reduction of molecular oxygen, reduced flavin or flavoprotein as one donor, and incorporation of one atom of oxygen"/>
    <property type="evidence" value="ECO:0007669"/>
    <property type="project" value="UniProtKB-EC"/>
</dbReference>
<dbReference type="EC" id="1.14.14.1" evidence="5"/>
<dbReference type="GO" id="GO:0005789">
    <property type="term" value="C:endoplasmic reticulum membrane"/>
    <property type="evidence" value="ECO:0007669"/>
    <property type="project" value="UniProtKB-SubCell"/>
</dbReference>
<keyword evidence="8" id="KW-0256">Endoplasmic reticulum</keyword>
<evidence type="ECO:0000313" key="17">
    <source>
        <dbReference type="EMBL" id="EHB05521.1"/>
    </source>
</evidence>
<dbReference type="InParanoid" id="G5B8B0"/>
<dbReference type="InterPro" id="IPR050705">
    <property type="entry name" value="Cytochrome_P450_3A"/>
</dbReference>
<keyword evidence="13" id="KW-0472">Membrane</keyword>
<comment type="subcellular location">
    <subcellularLocation>
        <location evidence="3">Endoplasmic reticulum membrane</location>
        <topology evidence="3">Peripheral membrane protein</topology>
    </subcellularLocation>
    <subcellularLocation>
        <location evidence="2">Microsome membrane</location>
        <topology evidence="2">Peripheral membrane protein</topology>
    </subcellularLocation>
</comment>
<dbReference type="InterPro" id="IPR036396">
    <property type="entry name" value="Cyt_P450_sf"/>
</dbReference>
<dbReference type="InterPro" id="IPR001128">
    <property type="entry name" value="Cyt_P450"/>
</dbReference>
<comment type="cofactor">
    <cofactor evidence="1 15">
        <name>heme</name>
        <dbReference type="ChEBI" id="CHEBI:30413"/>
    </cofactor>
</comment>
<evidence type="ECO:0000313" key="18">
    <source>
        <dbReference type="Proteomes" id="UP000006813"/>
    </source>
</evidence>
<keyword evidence="9" id="KW-0492">Microsome</keyword>
<evidence type="ECO:0000256" key="15">
    <source>
        <dbReference type="PIRSR" id="PIRSR602401-1"/>
    </source>
</evidence>
<dbReference type="InterPro" id="IPR017972">
    <property type="entry name" value="Cyt_P450_CS"/>
</dbReference>
<evidence type="ECO:0000256" key="14">
    <source>
        <dbReference type="ARBA" id="ARBA00047827"/>
    </source>
</evidence>
<protein>
    <recommendedName>
        <fullName evidence="5">unspecific monooxygenase</fullName>
        <ecNumber evidence="5">1.14.14.1</ecNumber>
    </recommendedName>
</protein>
<dbReference type="Pfam" id="PF00067">
    <property type="entry name" value="p450"/>
    <property type="match status" value="1"/>
</dbReference>
<evidence type="ECO:0000256" key="4">
    <source>
        <dbReference type="ARBA" id="ARBA00010617"/>
    </source>
</evidence>
<keyword evidence="12 16" id="KW-0503">Monooxygenase</keyword>
<dbReference type="GO" id="GO:0008202">
    <property type="term" value="P:steroid metabolic process"/>
    <property type="evidence" value="ECO:0007669"/>
    <property type="project" value="TreeGrafter"/>
</dbReference>
<dbReference type="PRINTS" id="PR00385">
    <property type="entry name" value="P450"/>
</dbReference>
<dbReference type="GO" id="GO:0020037">
    <property type="term" value="F:heme binding"/>
    <property type="evidence" value="ECO:0007669"/>
    <property type="project" value="InterPro"/>
</dbReference>
<sequence length="583" mass="65940">MAFPHPAHTTVRSEAGLAAPPPSDALPAATCQPTTSCALTVPVPELVIDMGPITMDFLRSLEFLGLNLCLSLELFWPTERYGTYHHGLFKKLGIPGPKPLPFFGTLLAYRKGIWKFDTECYKKLYDGQQPVLAITEPDMIKAVLVKECYSAFTNRRSLGPAGFMKKAMSASMDEEWKRIRTQLSPTFTSGKLKEMFPIIKQYGDVLVKNLRSRAEKGKPVDLKEVFGAYSMDVITATSFGVNVDSLNNPEDPFVEKARKLLILDLFRPLRLSVGGLKASHSMSAGEGERMDTLNVTEDFVVFWECRIFEDDHRAHNELWKWQPINLQTIALRIKGGGQKHRVDFLQLMMNSQNSKDTESHKVWNQAAAQPRGQKQWGGWGGGSVVEGTSKAPQLSFIMHMLATHPDAQKKLQQEIDTTLPNKAFPTYDVMMEMEYLDMVVHETLRLYPISNRIERMCKKDVEINGVSIPKGTAVTVPIFTLHRDSQYWPEPDEFHPERFSKKNKENVDPYIYMPFGNGPRNCIGMRFALMNMKLALIRVLQNFSFQPCKETQIPLILATEGILKPKKPIILKVVSRDETIRGA</sequence>
<evidence type="ECO:0000256" key="10">
    <source>
        <dbReference type="ARBA" id="ARBA00023002"/>
    </source>
</evidence>
<evidence type="ECO:0000256" key="12">
    <source>
        <dbReference type="ARBA" id="ARBA00023033"/>
    </source>
</evidence>
<name>G5B8B0_HETGA</name>
<dbReference type="PRINTS" id="PR00463">
    <property type="entry name" value="EP450I"/>
</dbReference>
<dbReference type="GO" id="GO:0005506">
    <property type="term" value="F:iron ion binding"/>
    <property type="evidence" value="ECO:0007669"/>
    <property type="project" value="InterPro"/>
</dbReference>
<dbReference type="PROSITE" id="PS00086">
    <property type="entry name" value="CYTOCHROME_P450"/>
    <property type="match status" value="1"/>
</dbReference>
<reference evidence="17 18" key="1">
    <citation type="journal article" date="2011" name="Nature">
        <title>Genome sequencing reveals insights into physiology and longevity of the naked mole rat.</title>
        <authorList>
            <person name="Kim E.B."/>
            <person name="Fang X."/>
            <person name="Fushan A.A."/>
            <person name="Huang Z."/>
            <person name="Lobanov A.V."/>
            <person name="Han L."/>
            <person name="Marino S.M."/>
            <person name="Sun X."/>
            <person name="Turanov A.A."/>
            <person name="Yang P."/>
            <person name="Yim S.H."/>
            <person name="Zhao X."/>
            <person name="Kasaikina M.V."/>
            <person name="Stoletzki N."/>
            <person name="Peng C."/>
            <person name="Polak P."/>
            <person name="Xiong Z."/>
            <person name="Kiezun A."/>
            <person name="Zhu Y."/>
            <person name="Chen Y."/>
            <person name="Kryukov G.V."/>
            <person name="Zhang Q."/>
            <person name="Peshkin L."/>
            <person name="Yang L."/>
            <person name="Bronson R.T."/>
            <person name="Buffenstein R."/>
            <person name="Wang B."/>
            <person name="Han C."/>
            <person name="Li Q."/>
            <person name="Chen L."/>
            <person name="Zhao W."/>
            <person name="Sunyaev S.R."/>
            <person name="Park T.J."/>
            <person name="Zhang G."/>
            <person name="Wang J."/>
            <person name="Gladyshev V.N."/>
        </authorList>
    </citation>
    <scope>NUCLEOTIDE SEQUENCE [LARGE SCALE GENOMIC DNA]</scope>
</reference>
<comment type="catalytic activity">
    <reaction evidence="14">
        <text>an organic molecule + reduced [NADPH--hemoprotein reductase] + O2 = an alcohol + oxidized [NADPH--hemoprotein reductase] + H2O + H(+)</text>
        <dbReference type="Rhea" id="RHEA:17149"/>
        <dbReference type="Rhea" id="RHEA-COMP:11964"/>
        <dbReference type="Rhea" id="RHEA-COMP:11965"/>
        <dbReference type="ChEBI" id="CHEBI:15377"/>
        <dbReference type="ChEBI" id="CHEBI:15378"/>
        <dbReference type="ChEBI" id="CHEBI:15379"/>
        <dbReference type="ChEBI" id="CHEBI:30879"/>
        <dbReference type="ChEBI" id="CHEBI:57618"/>
        <dbReference type="ChEBI" id="CHEBI:58210"/>
        <dbReference type="ChEBI" id="CHEBI:142491"/>
        <dbReference type="EC" id="1.14.14.1"/>
    </reaction>
</comment>
<evidence type="ECO:0000256" key="5">
    <source>
        <dbReference type="ARBA" id="ARBA00012109"/>
    </source>
</evidence>
<keyword evidence="10 16" id="KW-0560">Oxidoreductase</keyword>
<dbReference type="GO" id="GO:0050649">
    <property type="term" value="F:testosterone 6-beta-hydroxylase activity"/>
    <property type="evidence" value="ECO:0007669"/>
    <property type="project" value="TreeGrafter"/>
</dbReference>
<evidence type="ECO:0000256" key="11">
    <source>
        <dbReference type="ARBA" id="ARBA00023004"/>
    </source>
</evidence>
<feature type="binding site" description="axial binding residue" evidence="15">
    <location>
        <position position="522"/>
    </location>
    <ligand>
        <name>heme</name>
        <dbReference type="ChEBI" id="CHEBI:30413"/>
    </ligand>
    <ligandPart>
        <name>Fe</name>
        <dbReference type="ChEBI" id="CHEBI:18248"/>
    </ligandPart>
</feature>
<evidence type="ECO:0000256" key="1">
    <source>
        <dbReference type="ARBA" id="ARBA00001971"/>
    </source>
</evidence>
<dbReference type="GO" id="GO:0070989">
    <property type="term" value="P:oxidative demethylation"/>
    <property type="evidence" value="ECO:0007669"/>
    <property type="project" value="TreeGrafter"/>
</dbReference>
<evidence type="ECO:0000256" key="2">
    <source>
        <dbReference type="ARBA" id="ARBA00004174"/>
    </source>
</evidence>
<evidence type="ECO:0000256" key="7">
    <source>
        <dbReference type="ARBA" id="ARBA00022723"/>
    </source>
</evidence>
<keyword evidence="6 15" id="KW-0349">Heme</keyword>
<dbReference type="EMBL" id="JH168924">
    <property type="protein sequence ID" value="EHB05521.1"/>
    <property type="molecule type" value="Genomic_DNA"/>
</dbReference>
<gene>
    <name evidence="17" type="ORF">GW7_11695</name>
</gene>
<evidence type="ECO:0000256" key="3">
    <source>
        <dbReference type="ARBA" id="ARBA00004406"/>
    </source>
</evidence>